<accession>A0A8T1X2D3</accession>
<dbReference type="AlphaFoldDB" id="A0A8T1X2D3"/>
<reference evidence="1" key="1">
    <citation type="submission" date="2021-02" db="EMBL/GenBank/DDBJ databases">
        <authorList>
            <person name="Palmer J.M."/>
        </authorList>
    </citation>
    <scope>NUCLEOTIDE SEQUENCE</scope>
    <source>
        <strain evidence="1">SCRP23</strain>
    </source>
</reference>
<evidence type="ECO:0000313" key="1">
    <source>
        <dbReference type="EMBL" id="KAG7399741.1"/>
    </source>
</evidence>
<organism evidence="1 2">
    <name type="scientific">Phytophthora boehmeriae</name>
    <dbReference type="NCBI Taxonomy" id="109152"/>
    <lineage>
        <taxon>Eukaryota</taxon>
        <taxon>Sar</taxon>
        <taxon>Stramenopiles</taxon>
        <taxon>Oomycota</taxon>
        <taxon>Peronosporomycetes</taxon>
        <taxon>Peronosporales</taxon>
        <taxon>Peronosporaceae</taxon>
        <taxon>Phytophthora</taxon>
    </lineage>
</organism>
<evidence type="ECO:0000313" key="2">
    <source>
        <dbReference type="Proteomes" id="UP000693981"/>
    </source>
</evidence>
<sequence>MLLLLCCRSGCPGRDGLPRVEGSASSGMSSSAFSFGQKTWILERNRMMLYGRGWQICSWAETLESAGFRHTMGYAQQTQRAFEMLRDGRCVFEMAWSVGKEWIFHHLERHGIWQLAAKMARGKILHPEEAQDLLALLRKH</sequence>
<keyword evidence="2" id="KW-1185">Reference proteome</keyword>
<dbReference type="EMBL" id="JAGDFL010000046">
    <property type="protein sequence ID" value="KAG7399741.1"/>
    <property type="molecule type" value="Genomic_DNA"/>
</dbReference>
<gene>
    <name evidence="1" type="ORF">PHYBOEH_008075</name>
</gene>
<name>A0A8T1X2D3_9STRA</name>
<proteinExistence type="predicted"/>
<protein>
    <submittedName>
        <fullName evidence="1">Uncharacterized protein</fullName>
    </submittedName>
</protein>
<comment type="caution">
    <text evidence="1">The sequence shown here is derived from an EMBL/GenBank/DDBJ whole genome shotgun (WGS) entry which is preliminary data.</text>
</comment>
<dbReference type="Proteomes" id="UP000693981">
    <property type="component" value="Unassembled WGS sequence"/>
</dbReference>